<keyword evidence="2" id="KW-1185">Reference proteome</keyword>
<dbReference type="AlphaFoldDB" id="S8D5J0"/>
<reference evidence="1 2" key="1">
    <citation type="journal article" date="2013" name="BMC Genomics">
        <title>The miniature genome of a carnivorous plant Genlisea aurea contains a low number of genes and short non-coding sequences.</title>
        <authorList>
            <person name="Leushkin E.V."/>
            <person name="Sutormin R.A."/>
            <person name="Nabieva E.R."/>
            <person name="Penin A.A."/>
            <person name="Kondrashov A.S."/>
            <person name="Logacheva M.D."/>
        </authorList>
    </citation>
    <scope>NUCLEOTIDE SEQUENCE [LARGE SCALE GENOMIC DNA]</scope>
</reference>
<dbReference type="EMBL" id="AUSU01000009">
    <property type="protein sequence ID" value="EPS74690.1"/>
    <property type="molecule type" value="Genomic_DNA"/>
</dbReference>
<evidence type="ECO:0000313" key="2">
    <source>
        <dbReference type="Proteomes" id="UP000015453"/>
    </source>
</evidence>
<protein>
    <submittedName>
        <fullName evidence="1">Uncharacterized protein</fullName>
    </submittedName>
</protein>
<gene>
    <name evidence="1" type="ORF">M569_00065</name>
</gene>
<evidence type="ECO:0000313" key="1">
    <source>
        <dbReference type="EMBL" id="EPS74690.1"/>
    </source>
</evidence>
<proteinExistence type="predicted"/>
<sequence length="246" mass="28174">MRETFHFNSKAFYLLLDIEPRVMDRMNTQLRYHGCDGCQNIFSIKAGKESPKANQATDGYQAKLNTFPPCPCESHIGRGPSIPSILQPIYPQQWNFFERSFRFILLSLALACMSSVSRVRGRVVYEDPLVVLFFQKEDHHQGDVSGKDLFLGCLLTEVHTYSDSFPFAVSSVNGLGLCHNVVVHILLNRHSWLREKHIGICLKWQDDVQSTLTKRILILGRCHPNRKTFNYKNAHSKIGLVHSEKL</sequence>
<accession>S8D5J0</accession>
<dbReference type="Proteomes" id="UP000015453">
    <property type="component" value="Unassembled WGS sequence"/>
</dbReference>
<organism evidence="1 2">
    <name type="scientific">Genlisea aurea</name>
    <dbReference type="NCBI Taxonomy" id="192259"/>
    <lineage>
        <taxon>Eukaryota</taxon>
        <taxon>Viridiplantae</taxon>
        <taxon>Streptophyta</taxon>
        <taxon>Embryophyta</taxon>
        <taxon>Tracheophyta</taxon>
        <taxon>Spermatophyta</taxon>
        <taxon>Magnoliopsida</taxon>
        <taxon>eudicotyledons</taxon>
        <taxon>Gunneridae</taxon>
        <taxon>Pentapetalae</taxon>
        <taxon>asterids</taxon>
        <taxon>lamiids</taxon>
        <taxon>Lamiales</taxon>
        <taxon>Lentibulariaceae</taxon>
        <taxon>Genlisea</taxon>
    </lineage>
</organism>
<name>S8D5J0_9LAMI</name>
<comment type="caution">
    <text evidence="1">The sequence shown here is derived from an EMBL/GenBank/DDBJ whole genome shotgun (WGS) entry which is preliminary data.</text>
</comment>